<evidence type="ECO:0000256" key="1">
    <source>
        <dbReference type="SAM" id="Phobius"/>
    </source>
</evidence>
<evidence type="ECO:0000259" key="2">
    <source>
        <dbReference type="Pfam" id="PF03407"/>
    </source>
</evidence>
<dbReference type="Proteomes" id="UP001212841">
    <property type="component" value="Unassembled WGS sequence"/>
</dbReference>
<comment type="caution">
    <text evidence="3">The sequence shown here is derived from an EMBL/GenBank/DDBJ whole genome shotgun (WGS) entry which is preliminary data.</text>
</comment>
<gene>
    <name evidence="3" type="ORF">HK097_004622</name>
</gene>
<evidence type="ECO:0000313" key="4">
    <source>
        <dbReference type="Proteomes" id="UP001212841"/>
    </source>
</evidence>
<dbReference type="PANTHER" id="PTHR47032">
    <property type="entry name" value="UDP-D-XYLOSE:L-FUCOSE ALPHA-1,3-D-XYLOSYLTRANSFERASE-RELATED"/>
    <property type="match status" value="1"/>
</dbReference>
<keyword evidence="1" id="KW-0812">Transmembrane</keyword>
<dbReference type="AlphaFoldDB" id="A0AAD5SFI2"/>
<dbReference type="PANTHER" id="PTHR47032:SF1">
    <property type="entry name" value="UDP-D-XYLOSE:L-FUCOSE ALPHA-1,3-D-XYLOSYLTRANSFERASE-RELATED"/>
    <property type="match status" value="1"/>
</dbReference>
<feature type="domain" description="Nucleotide-diphospho-sugar transferase" evidence="2">
    <location>
        <begin position="157"/>
        <end position="400"/>
    </location>
</feature>
<dbReference type="InterPro" id="IPR005069">
    <property type="entry name" value="Nucl-diP-sugar_transferase"/>
</dbReference>
<evidence type="ECO:0000313" key="3">
    <source>
        <dbReference type="EMBL" id="KAJ3053291.1"/>
    </source>
</evidence>
<name>A0AAD5SFI2_9FUNG</name>
<protein>
    <recommendedName>
        <fullName evidence="2">Nucleotide-diphospho-sugar transferase domain-containing protein</fullName>
    </recommendedName>
</protein>
<feature type="transmembrane region" description="Helical" evidence="1">
    <location>
        <begin position="23"/>
        <end position="41"/>
    </location>
</feature>
<accession>A0AAD5SFI2</accession>
<keyword evidence="1" id="KW-1133">Transmembrane helix</keyword>
<dbReference type="Pfam" id="PF03407">
    <property type="entry name" value="Nucleotid_trans"/>
    <property type="match status" value="1"/>
</dbReference>
<dbReference type="GO" id="GO:0016757">
    <property type="term" value="F:glycosyltransferase activity"/>
    <property type="evidence" value="ECO:0007669"/>
    <property type="project" value="TreeGrafter"/>
</dbReference>
<sequence>MKSSLTFADQKTPTQTPSSSKRTFVAVLLLLYLLIIGLDIFRLKTDLEPRLTQQALEWQSAIEKANQPEDGKKDDNCNLNSGRGDGTWFGMTEEDRKVFFGEDPWSERDTRSEEKEVGYIKYIARRVAVNDTVVFIPTNDNFIELAMNLECSLRRQGITNILFWALDAGSNFALKARGLPVYFNPSLYGTSRCVNYHAPDYNRMMRERPKVWKWFLQAGINFLWMDADISMLGNPFKALRYDVDLEIQSDGQSNLTEWVIAKGGPAPNPPWGGCAGLFHLRSTPRSIKIMQEMQSLMLRDKEIEDQQALGTLIGNKTLTHIVGSSNANNDPPTLREAKEKGLFLARFVDPRKWVNGHQLNNGVELDEGGSGWVWKKDGKVMRLETPLAVHANGMTGKKKMFESRKAWFLDEEGRCQM</sequence>
<proteinExistence type="predicted"/>
<keyword evidence="1" id="KW-0472">Membrane</keyword>
<reference evidence="3" key="1">
    <citation type="submission" date="2020-05" db="EMBL/GenBank/DDBJ databases">
        <title>Phylogenomic resolution of chytrid fungi.</title>
        <authorList>
            <person name="Stajich J.E."/>
            <person name="Amses K."/>
            <person name="Simmons R."/>
            <person name="Seto K."/>
            <person name="Myers J."/>
            <person name="Bonds A."/>
            <person name="Quandt C.A."/>
            <person name="Barry K."/>
            <person name="Liu P."/>
            <person name="Grigoriev I."/>
            <person name="Longcore J.E."/>
            <person name="James T.Y."/>
        </authorList>
    </citation>
    <scope>NUCLEOTIDE SEQUENCE</scope>
    <source>
        <strain evidence="3">JEL0318</strain>
    </source>
</reference>
<dbReference type="EMBL" id="JADGJD010000220">
    <property type="protein sequence ID" value="KAJ3053291.1"/>
    <property type="molecule type" value="Genomic_DNA"/>
</dbReference>
<dbReference type="GO" id="GO:0005794">
    <property type="term" value="C:Golgi apparatus"/>
    <property type="evidence" value="ECO:0007669"/>
    <property type="project" value="TreeGrafter"/>
</dbReference>
<keyword evidence="4" id="KW-1185">Reference proteome</keyword>
<dbReference type="InterPro" id="IPR052636">
    <property type="entry name" value="UDP-D-xylose:L-fucose_XylT"/>
</dbReference>
<organism evidence="3 4">
    <name type="scientific">Rhizophlyctis rosea</name>
    <dbReference type="NCBI Taxonomy" id="64517"/>
    <lineage>
        <taxon>Eukaryota</taxon>
        <taxon>Fungi</taxon>
        <taxon>Fungi incertae sedis</taxon>
        <taxon>Chytridiomycota</taxon>
        <taxon>Chytridiomycota incertae sedis</taxon>
        <taxon>Chytridiomycetes</taxon>
        <taxon>Rhizophlyctidales</taxon>
        <taxon>Rhizophlyctidaceae</taxon>
        <taxon>Rhizophlyctis</taxon>
    </lineage>
</organism>